<dbReference type="EMBL" id="JAUESC010000383">
    <property type="protein sequence ID" value="KAK0583843.1"/>
    <property type="molecule type" value="Genomic_DNA"/>
</dbReference>
<protein>
    <submittedName>
        <fullName evidence="1">Uncharacterized protein</fullName>
    </submittedName>
</protein>
<reference evidence="1" key="1">
    <citation type="journal article" date="2022" name="Plant J.">
        <title>Strategies of tolerance reflected in two North American maple genomes.</title>
        <authorList>
            <person name="McEvoy S.L."/>
            <person name="Sezen U.U."/>
            <person name="Trouern-Trend A."/>
            <person name="McMahon S.M."/>
            <person name="Schaberg P.G."/>
            <person name="Yang J."/>
            <person name="Wegrzyn J.L."/>
            <person name="Swenson N.G."/>
        </authorList>
    </citation>
    <scope>NUCLEOTIDE SEQUENCE</scope>
    <source>
        <strain evidence="1">NS2018</strain>
    </source>
</reference>
<evidence type="ECO:0000313" key="1">
    <source>
        <dbReference type="EMBL" id="KAK0583843.1"/>
    </source>
</evidence>
<accession>A0AA39VMY3</accession>
<dbReference type="AlphaFoldDB" id="A0AA39VMY3"/>
<dbReference type="Proteomes" id="UP001168877">
    <property type="component" value="Unassembled WGS sequence"/>
</dbReference>
<organism evidence="1 2">
    <name type="scientific">Acer saccharum</name>
    <name type="common">Sugar maple</name>
    <dbReference type="NCBI Taxonomy" id="4024"/>
    <lineage>
        <taxon>Eukaryota</taxon>
        <taxon>Viridiplantae</taxon>
        <taxon>Streptophyta</taxon>
        <taxon>Embryophyta</taxon>
        <taxon>Tracheophyta</taxon>
        <taxon>Spermatophyta</taxon>
        <taxon>Magnoliopsida</taxon>
        <taxon>eudicotyledons</taxon>
        <taxon>Gunneridae</taxon>
        <taxon>Pentapetalae</taxon>
        <taxon>rosids</taxon>
        <taxon>malvids</taxon>
        <taxon>Sapindales</taxon>
        <taxon>Sapindaceae</taxon>
        <taxon>Hippocastanoideae</taxon>
        <taxon>Acereae</taxon>
        <taxon>Acer</taxon>
    </lineage>
</organism>
<name>A0AA39VMY3_ACESA</name>
<keyword evidence="2" id="KW-1185">Reference proteome</keyword>
<gene>
    <name evidence="1" type="ORF">LWI29_003828</name>
</gene>
<evidence type="ECO:0000313" key="2">
    <source>
        <dbReference type="Proteomes" id="UP001168877"/>
    </source>
</evidence>
<reference evidence="1" key="2">
    <citation type="submission" date="2023-06" db="EMBL/GenBank/DDBJ databases">
        <authorList>
            <person name="Swenson N.G."/>
            <person name="Wegrzyn J.L."/>
            <person name="Mcevoy S.L."/>
        </authorList>
    </citation>
    <scope>NUCLEOTIDE SEQUENCE</scope>
    <source>
        <strain evidence="1">NS2018</strain>
        <tissue evidence="1">Leaf</tissue>
    </source>
</reference>
<sequence>MPEAEDFKHWQACCRSVVVLAAPLRLLTPLQQAVGKGPLPLSNTTAPIPIKSRFSWPSKDRFTTSNRSESADVSALGCHVTWRSGDGEVLGLGDGVGGGAAVVGVQVSEGGAVDGSAQSDDEKHTYHGYVGGGAEIERKVDTAHGGEAGGKCRVDAGGSRSSFFQAPASLLAVNSGNSSSVKSLIPLQHGRGSVDLKYPMHGVTLMTTRPHDTTVSAIGAATTNMQATRAQ</sequence>
<proteinExistence type="predicted"/>
<comment type="caution">
    <text evidence="1">The sequence shown here is derived from an EMBL/GenBank/DDBJ whole genome shotgun (WGS) entry which is preliminary data.</text>
</comment>